<dbReference type="SUPFAM" id="SSF51735">
    <property type="entry name" value="NAD(P)-binding Rossmann-fold domains"/>
    <property type="match status" value="1"/>
</dbReference>
<evidence type="ECO:0000259" key="2">
    <source>
        <dbReference type="Pfam" id="PF01370"/>
    </source>
</evidence>
<gene>
    <name evidence="3" type="ORF">BJ998_008056</name>
</gene>
<keyword evidence="4" id="KW-1185">Reference proteome</keyword>
<evidence type="ECO:0000256" key="1">
    <source>
        <dbReference type="ARBA" id="ARBA00007637"/>
    </source>
</evidence>
<proteinExistence type="inferred from homology"/>
<accession>A0A7W9NKM7</accession>
<name>A0A7W9NKM7_9PSEU</name>
<dbReference type="RefSeq" id="WP_184869303.1">
    <property type="nucleotide sequence ID" value="NZ_BAAAWY010000004.1"/>
</dbReference>
<feature type="domain" description="NAD-dependent epimerase/dehydratase" evidence="2">
    <location>
        <begin position="24"/>
        <end position="178"/>
    </location>
</feature>
<comment type="caution">
    <text evidence="3">The sequence shown here is derived from an EMBL/GenBank/DDBJ whole genome shotgun (WGS) entry which is preliminary data.</text>
</comment>
<dbReference type="AlphaFoldDB" id="A0A7W9NKM7"/>
<dbReference type="Gene3D" id="3.40.50.720">
    <property type="entry name" value="NAD(P)-binding Rossmann-like Domain"/>
    <property type="match status" value="1"/>
</dbReference>
<dbReference type="PANTHER" id="PTHR43000">
    <property type="entry name" value="DTDP-D-GLUCOSE 4,6-DEHYDRATASE-RELATED"/>
    <property type="match status" value="1"/>
</dbReference>
<comment type="similarity">
    <text evidence="1">Belongs to the NAD(P)-dependent epimerase/dehydratase family.</text>
</comment>
<dbReference type="Proteomes" id="UP000585638">
    <property type="component" value="Unassembled WGS sequence"/>
</dbReference>
<dbReference type="InterPro" id="IPR036291">
    <property type="entry name" value="NAD(P)-bd_dom_sf"/>
</dbReference>
<organism evidence="3 4">
    <name type="scientific">Kutzneria kofuensis</name>
    <dbReference type="NCBI Taxonomy" id="103725"/>
    <lineage>
        <taxon>Bacteria</taxon>
        <taxon>Bacillati</taxon>
        <taxon>Actinomycetota</taxon>
        <taxon>Actinomycetes</taxon>
        <taxon>Pseudonocardiales</taxon>
        <taxon>Pseudonocardiaceae</taxon>
        <taxon>Kutzneria</taxon>
    </lineage>
</organism>
<dbReference type="Pfam" id="PF01370">
    <property type="entry name" value="Epimerase"/>
    <property type="match status" value="1"/>
</dbReference>
<evidence type="ECO:0000313" key="3">
    <source>
        <dbReference type="EMBL" id="MBB5896797.1"/>
    </source>
</evidence>
<dbReference type="EMBL" id="JACHIR010000002">
    <property type="protein sequence ID" value="MBB5896797.1"/>
    <property type="molecule type" value="Genomic_DNA"/>
</dbReference>
<protein>
    <submittedName>
        <fullName evidence="3">Nucleoside-diphosphate-sugar epimerase</fullName>
    </submittedName>
</protein>
<reference evidence="3 4" key="1">
    <citation type="submission" date="2020-08" db="EMBL/GenBank/DDBJ databases">
        <title>Sequencing the genomes of 1000 actinobacteria strains.</title>
        <authorList>
            <person name="Klenk H.-P."/>
        </authorList>
    </citation>
    <scope>NUCLEOTIDE SEQUENCE [LARGE SCALE GENOMIC DNA]</scope>
    <source>
        <strain evidence="3 4">DSM 43851</strain>
    </source>
</reference>
<evidence type="ECO:0000313" key="4">
    <source>
        <dbReference type="Proteomes" id="UP000585638"/>
    </source>
</evidence>
<dbReference type="InterPro" id="IPR001509">
    <property type="entry name" value="Epimerase_deHydtase"/>
</dbReference>
<sequence>MEVIGGGFLAGHLRGTIGGRHPHVTAVAAGVSSTSVTDAAQFDREAALVYDVLRHCRDQGRVVVFFSTASGALYGASDCPATEDGPVFPTATYGRHKLALERAVQLSGARHLVLRLSHLAGTGQRAHQLLPGLIRQVCSGALTVQRGATRDVLDVRHAVAALDGLLDAGVENEVVNVASGRPEPVTSIVDGVEERLGATASRYVVDNPNPPLNAVSVAKLLRLLPAAARFGFGPHYLPALLDRYVRALARGCLTGDAGLWSPAPASPASRVTR</sequence>